<dbReference type="RefSeq" id="WP_071455191.1">
    <property type="nucleotide sequence ID" value="NZ_CP017675.1"/>
</dbReference>
<evidence type="ECO:0000256" key="10">
    <source>
        <dbReference type="ARBA" id="ARBA00022984"/>
    </source>
</evidence>
<name>A0A1J0AFT8_9CYAN</name>
<evidence type="ECO:0000256" key="11">
    <source>
        <dbReference type="ARBA" id="ARBA00023306"/>
    </source>
</evidence>
<dbReference type="AlphaFoldDB" id="A0A1J0AFT8"/>
<evidence type="ECO:0000259" key="16">
    <source>
        <dbReference type="Pfam" id="PF02875"/>
    </source>
</evidence>
<feature type="binding site" evidence="14">
    <location>
        <begin position="120"/>
        <end position="126"/>
    </location>
    <ligand>
        <name>ATP</name>
        <dbReference type="ChEBI" id="CHEBI:30616"/>
    </ligand>
</feature>
<keyword evidence="7 14" id="KW-0547">Nucleotide-binding</keyword>
<dbReference type="HAMAP" id="MF_00046">
    <property type="entry name" value="MurC"/>
    <property type="match status" value="1"/>
</dbReference>
<evidence type="ECO:0000256" key="13">
    <source>
        <dbReference type="ARBA" id="ARBA00047833"/>
    </source>
</evidence>
<gene>
    <name evidence="14 18" type="primary">murC</name>
    <name evidence="18" type="ORF">GlitD10_2468</name>
</gene>
<dbReference type="InterPro" id="IPR000713">
    <property type="entry name" value="Mur_ligase_N"/>
</dbReference>
<keyword evidence="12 14" id="KW-0961">Cell wall biogenesis/degradation</keyword>
<evidence type="ECO:0000313" key="19">
    <source>
        <dbReference type="Proteomes" id="UP000180235"/>
    </source>
</evidence>
<feature type="domain" description="Mur ligase N-terminal catalytic" evidence="15">
    <location>
        <begin position="13"/>
        <end position="113"/>
    </location>
</feature>
<keyword evidence="6 14" id="KW-0132">Cell division</keyword>
<dbReference type="GO" id="GO:0008360">
    <property type="term" value="P:regulation of cell shape"/>
    <property type="evidence" value="ECO:0007669"/>
    <property type="project" value="UniProtKB-KW"/>
</dbReference>
<proteinExistence type="inferred from homology"/>
<dbReference type="InterPro" id="IPR050061">
    <property type="entry name" value="MurCDEF_pg_biosynth"/>
</dbReference>
<dbReference type="Pfam" id="PF08245">
    <property type="entry name" value="Mur_ligase_M"/>
    <property type="match status" value="1"/>
</dbReference>
<comment type="subcellular location">
    <subcellularLocation>
        <location evidence="1 14">Cytoplasm</location>
    </subcellularLocation>
</comment>
<dbReference type="GO" id="GO:0071555">
    <property type="term" value="P:cell wall organization"/>
    <property type="evidence" value="ECO:0007669"/>
    <property type="project" value="UniProtKB-KW"/>
</dbReference>
<dbReference type="InterPro" id="IPR005758">
    <property type="entry name" value="UDP-N-AcMur_Ala_ligase_MurC"/>
</dbReference>
<dbReference type="KEGG" id="glt:GlitD10_2468"/>
<evidence type="ECO:0000256" key="14">
    <source>
        <dbReference type="HAMAP-Rule" id="MF_00046"/>
    </source>
</evidence>
<dbReference type="SUPFAM" id="SSF51984">
    <property type="entry name" value="MurCD N-terminal domain"/>
    <property type="match status" value="1"/>
</dbReference>
<organism evidence="18 19">
    <name type="scientific">Gloeomargarita lithophora Alchichica-D10</name>
    <dbReference type="NCBI Taxonomy" id="1188229"/>
    <lineage>
        <taxon>Bacteria</taxon>
        <taxon>Bacillati</taxon>
        <taxon>Cyanobacteriota</taxon>
        <taxon>Cyanophyceae</taxon>
        <taxon>Gloeomargaritales</taxon>
        <taxon>Gloeomargaritaceae</taxon>
        <taxon>Gloeomargarita</taxon>
    </lineage>
</organism>
<evidence type="ECO:0000256" key="6">
    <source>
        <dbReference type="ARBA" id="ARBA00022618"/>
    </source>
</evidence>
<evidence type="ECO:0000259" key="17">
    <source>
        <dbReference type="Pfam" id="PF08245"/>
    </source>
</evidence>
<evidence type="ECO:0000256" key="9">
    <source>
        <dbReference type="ARBA" id="ARBA00022960"/>
    </source>
</evidence>
<evidence type="ECO:0000256" key="1">
    <source>
        <dbReference type="ARBA" id="ARBA00004496"/>
    </source>
</evidence>
<evidence type="ECO:0000256" key="8">
    <source>
        <dbReference type="ARBA" id="ARBA00022840"/>
    </source>
</evidence>
<dbReference type="EC" id="6.3.2.8" evidence="3 14"/>
<feature type="domain" description="Mur ligase C-terminal" evidence="16">
    <location>
        <begin position="316"/>
        <end position="448"/>
    </location>
</feature>
<dbReference type="SUPFAM" id="SSF53244">
    <property type="entry name" value="MurD-like peptide ligases, peptide-binding domain"/>
    <property type="match status" value="1"/>
</dbReference>
<protein>
    <recommendedName>
        <fullName evidence="3 14">UDP-N-acetylmuramate--L-alanine ligase</fullName>
        <ecNumber evidence="3 14">6.3.2.8</ecNumber>
    </recommendedName>
    <alternativeName>
        <fullName evidence="14">UDP-N-acetylmuramoyl-L-alanine synthetase</fullName>
    </alternativeName>
</protein>
<evidence type="ECO:0000313" key="18">
    <source>
        <dbReference type="EMBL" id="APB34804.1"/>
    </source>
</evidence>
<keyword evidence="5 14" id="KW-0436">Ligase</keyword>
<dbReference type="InterPro" id="IPR036615">
    <property type="entry name" value="Mur_ligase_C_dom_sf"/>
</dbReference>
<dbReference type="Gene3D" id="3.40.1190.10">
    <property type="entry name" value="Mur-like, catalytic domain"/>
    <property type="match status" value="1"/>
</dbReference>
<comment type="similarity">
    <text evidence="14">Belongs to the MurCDEF family.</text>
</comment>
<dbReference type="GO" id="GO:0005524">
    <property type="term" value="F:ATP binding"/>
    <property type="evidence" value="ECO:0007669"/>
    <property type="project" value="UniProtKB-UniRule"/>
</dbReference>
<dbReference type="Pfam" id="PF01225">
    <property type="entry name" value="Mur_ligase"/>
    <property type="match status" value="1"/>
</dbReference>
<dbReference type="GO" id="GO:0009252">
    <property type="term" value="P:peptidoglycan biosynthetic process"/>
    <property type="evidence" value="ECO:0007669"/>
    <property type="project" value="UniProtKB-UniRule"/>
</dbReference>
<keyword evidence="4 14" id="KW-0963">Cytoplasm</keyword>
<evidence type="ECO:0000256" key="7">
    <source>
        <dbReference type="ARBA" id="ARBA00022741"/>
    </source>
</evidence>
<dbReference type="Proteomes" id="UP000180235">
    <property type="component" value="Chromosome"/>
</dbReference>
<dbReference type="Gene3D" id="3.90.190.20">
    <property type="entry name" value="Mur ligase, C-terminal domain"/>
    <property type="match status" value="1"/>
</dbReference>
<feature type="domain" description="Mur ligase central" evidence="17">
    <location>
        <begin position="118"/>
        <end position="294"/>
    </location>
</feature>
<dbReference type="OrthoDB" id="9804126at2"/>
<dbReference type="InterPro" id="IPR036565">
    <property type="entry name" value="Mur-like_cat_sf"/>
</dbReference>
<dbReference type="STRING" id="1188229.GlitD10_2468"/>
<evidence type="ECO:0000256" key="5">
    <source>
        <dbReference type="ARBA" id="ARBA00022598"/>
    </source>
</evidence>
<keyword evidence="9 14" id="KW-0133">Cell shape</keyword>
<accession>A0A1J0AFT8</accession>
<evidence type="ECO:0000256" key="4">
    <source>
        <dbReference type="ARBA" id="ARBA00022490"/>
    </source>
</evidence>
<dbReference type="UniPathway" id="UPA00219"/>
<dbReference type="GO" id="GO:0051301">
    <property type="term" value="P:cell division"/>
    <property type="evidence" value="ECO:0007669"/>
    <property type="project" value="UniProtKB-KW"/>
</dbReference>
<dbReference type="EMBL" id="CP017675">
    <property type="protein sequence ID" value="APB34804.1"/>
    <property type="molecule type" value="Genomic_DNA"/>
</dbReference>
<comment type="catalytic activity">
    <reaction evidence="13 14">
        <text>UDP-N-acetyl-alpha-D-muramate + L-alanine + ATP = UDP-N-acetyl-alpha-D-muramoyl-L-alanine + ADP + phosphate + H(+)</text>
        <dbReference type="Rhea" id="RHEA:23372"/>
        <dbReference type="ChEBI" id="CHEBI:15378"/>
        <dbReference type="ChEBI" id="CHEBI:30616"/>
        <dbReference type="ChEBI" id="CHEBI:43474"/>
        <dbReference type="ChEBI" id="CHEBI:57972"/>
        <dbReference type="ChEBI" id="CHEBI:70757"/>
        <dbReference type="ChEBI" id="CHEBI:83898"/>
        <dbReference type="ChEBI" id="CHEBI:456216"/>
        <dbReference type="EC" id="6.3.2.8"/>
    </reaction>
</comment>
<dbReference type="PANTHER" id="PTHR43445:SF3">
    <property type="entry name" value="UDP-N-ACETYLMURAMATE--L-ALANINE LIGASE"/>
    <property type="match status" value="1"/>
</dbReference>
<evidence type="ECO:0000256" key="2">
    <source>
        <dbReference type="ARBA" id="ARBA00004752"/>
    </source>
</evidence>
<dbReference type="SUPFAM" id="SSF53623">
    <property type="entry name" value="MurD-like peptide ligases, catalytic domain"/>
    <property type="match status" value="1"/>
</dbReference>
<dbReference type="GO" id="GO:0005737">
    <property type="term" value="C:cytoplasm"/>
    <property type="evidence" value="ECO:0007669"/>
    <property type="project" value="UniProtKB-SubCell"/>
</dbReference>
<dbReference type="InterPro" id="IPR013221">
    <property type="entry name" value="Mur_ligase_cen"/>
</dbReference>
<dbReference type="InterPro" id="IPR004101">
    <property type="entry name" value="Mur_ligase_C"/>
</dbReference>
<evidence type="ECO:0000256" key="3">
    <source>
        <dbReference type="ARBA" id="ARBA00012211"/>
    </source>
</evidence>
<evidence type="ECO:0000256" key="12">
    <source>
        <dbReference type="ARBA" id="ARBA00023316"/>
    </source>
</evidence>
<dbReference type="NCBIfam" id="TIGR01082">
    <property type="entry name" value="murC"/>
    <property type="match status" value="1"/>
</dbReference>
<dbReference type="PANTHER" id="PTHR43445">
    <property type="entry name" value="UDP-N-ACETYLMURAMATE--L-ALANINE LIGASE-RELATED"/>
    <property type="match status" value="1"/>
</dbReference>
<dbReference type="GO" id="GO:0008763">
    <property type="term" value="F:UDP-N-acetylmuramate-L-alanine ligase activity"/>
    <property type="evidence" value="ECO:0007669"/>
    <property type="project" value="UniProtKB-UniRule"/>
</dbReference>
<comment type="pathway">
    <text evidence="2 14">Cell wall biogenesis; peptidoglycan biosynthesis.</text>
</comment>
<dbReference type="Pfam" id="PF02875">
    <property type="entry name" value="Mur_ligase_C"/>
    <property type="match status" value="1"/>
</dbReference>
<keyword evidence="10 14" id="KW-0573">Peptidoglycan synthesis</keyword>
<sequence>MPPRTLDLSGRPFHFIGIGGIGMSALAHILVSRGVAVSGSDVSVNGISARLETLGVRVTAQDGSALREWGEVLPQVICSTAISDSNPEYQLAQALGCPLFHRSEVLAALAQQYDSILVAGTHGKTTTSSLISHILLHAGYDPTIIIGGEVSTWGGNARLGQGRFLVAEADESDGTLVNLRGRVGVITNIELDHTNHFASLAQVVATFRAFAQHCGLMVICADCATAAQVGQELATPVLTYGLNVPATYTVTEVQYAPTGITAQVWEREQVLGTLSLPLFGQHNLKNTLAAVAVCRELGLAFPLIQEAVTTFTGARRRFELRGQGGGIEFYDDYAHHPSEIRATLNAARQRWPQGERRLVVVFQPHRYSRTASLLTDFGPVFAEAEVVMTLDIYGAGEANPTGLTGEDFAQQVRQYHPAVTYAPTLEAAEHHLQALLQPGDAVLFLGAGNLNRVIPSLLAFYQPSDPLTVG</sequence>
<keyword evidence="8 14" id="KW-0067">ATP-binding</keyword>
<keyword evidence="19" id="KW-1185">Reference proteome</keyword>
<reference evidence="18 19" key="1">
    <citation type="submission" date="2016-10" db="EMBL/GenBank/DDBJ databases">
        <title>Description of Gloeomargarita lithophora gen. nov., sp. nov., a thylakoid-bearing basal-branching cyanobacterium with intracellular carbonates, and proposal for Gloeomargaritales ord. nov.</title>
        <authorList>
            <person name="Moreira D."/>
            <person name="Tavera R."/>
            <person name="Benzerara K."/>
            <person name="Skouri-Panet F."/>
            <person name="Couradeau E."/>
            <person name="Gerard E."/>
            <person name="Loussert C."/>
            <person name="Novelo E."/>
            <person name="Zivanovic Y."/>
            <person name="Lopez-Garcia P."/>
        </authorList>
    </citation>
    <scope>NUCLEOTIDE SEQUENCE [LARGE SCALE GENOMIC DNA]</scope>
    <source>
        <strain evidence="18 19">D10</strain>
    </source>
</reference>
<evidence type="ECO:0000259" key="15">
    <source>
        <dbReference type="Pfam" id="PF01225"/>
    </source>
</evidence>
<keyword evidence="11 14" id="KW-0131">Cell cycle</keyword>
<dbReference type="Gene3D" id="3.40.50.720">
    <property type="entry name" value="NAD(P)-binding Rossmann-like Domain"/>
    <property type="match status" value="1"/>
</dbReference>
<comment type="function">
    <text evidence="14">Cell wall formation.</text>
</comment>